<organism evidence="1">
    <name type="scientific">viral metagenome</name>
    <dbReference type="NCBI Taxonomy" id="1070528"/>
    <lineage>
        <taxon>unclassified sequences</taxon>
        <taxon>metagenomes</taxon>
        <taxon>organismal metagenomes</taxon>
    </lineage>
</organism>
<dbReference type="AlphaFoldDB" id="A0A6C0EPZ6"/>
<proteinExistence type="predicted"/>
<reference evidence="1" key="1">
    <citation type="journal article" date="2020" name="Nature">
        <title>Giant virus diversity and host interactions through global metagenomics.</title>
        <authorList>
            <person name="Schulz F."/>
            <person name="Roux S."/>
            <person name="Paez-Espino D."/>
            <person name="Jungbluth S."/>
            <person name="Walsh D.A."/>
            <person name="Denef V.J."/>
            <person name="McMahon K.D."/>
            <person name="Konstantinidis K.T."/>
            <person name="Eloe-Fadrosh E.A."/>
            <person name="Kyrpides N.C."/>
            <person name="Woyke T."/>
        </authorList>
    </citation>
    <scope>NUCLEOTIDE SEQUENCE</scope>
    <source>
        <strain evidence="1">GVMAG-M-3300005589-24</strain>
    </source>
</reference>
<evidence type="ECO:0000313" key="1">
    <source>
        <dbReference type="EMBL" id="QHT29385.1"/>
    </source>
</evidence>
<name>A0A6C0EPZ6_9ZZZZ</name>
<protein>
    <submittedName>
        <fullName evidence="1">Uncharacterized protein</fullName>
    </submittedName>
</protein>
<dbReference type="EMBL" id="MN738876">
    <property type="protein sequence ID" value="QHT29385.1"/>
    <property type="molecule type" value="Genomic_DNA"/>
</dbReference>
<sequence>MWKGMIAILLVVFALLAIIMVKSGESSENYTSKKFKFLTKENRHPTKGPHHGVDTGCFPSFPRPLYDSYHSKYMAEKLDKMQQCDNCEVIEKQLVEMATELLQSGFSQPFPDLSKFQPSCETCVLLVQTWERYFSTVKAVVDFLSTNKLPNPPKTDRGCKNCGDMENKVRKYSEKVRKQTETIIKNETVSSVGIPTHKYKEIKSCCEDIYNKWTIYTFKLIAIGHYVNCTRRNEEHSI</sequence>
<accession>A0A6C0EPZ6</accession>